<dbReference type="RefSeq" id="WP_058441871.1">
    <property type="nucleotide sequence ID" value="NZ_CAAAHU010000002.1"/>
</dbReference>
<dbReference type="STRING" id="29422.Lbru_1864"/>
<dbReference type="OrthoDB" id="8593353at2"/>
<organism evidence="1 2">
    <name type="scientific">Legionella brunensis</name>
    <dbReference type="NCBI Taxonomy" id="29422"/>
    <lineage>
        <taxon>Bacteria</taxon>
        <taxon>Pseudomonadati</taxon>
        <taxon>Pseudomonadota</taxon>
        <taxon>Gammaproteobacteria</taxon>
        <taxon>Legionellales</taxon>
        <taxon>Legionellaceae</taxon>
        <taxon>Legionella</taxon>
    </lineage>
</organism>
<name>A0A0W0SD67_9GAMM</name>
<dbReference type="Proteomes" id="UP000054742">
    <property type="component" value="Unassembled WGS sequence"/>
</dbReference>
<dbReference type="AlphaFoldDB" id="A0A0W0SD67"/>
<accession>A0A0W0SD67</accession>
<dbReference type="EMBL" id="LNXV01000029">
    <property type="protein sequence ID" value="KTC81344.1"/>
    <property type="molecule type" value="Genomic_DNA"/>
</dbReference>
<evidence type="ECO:0000313" key="2">
    <source>
        <dbReference type="Proteomes" id="UP000054742"/>
    </source>
</evidence>
<protein>
    <submittedName>
        <fullName evidence="1">Bacterial regulatory protein, luxR family</fullName>
    </submittedName>
</protein>
<dbReference type="PATRIC" id="fig|29422.6.peg.1987"/>
<evidence type="ECO:0000313" key="1">
    <source>
        <dbReference type="EMBL" id="KTC81344.1"/>
    </source>
</evidence>
<sequence length="70" mass="8538">MPVFEDTRLNFNIDHGFTIIKSNETQEEHFNFATTRNNYQINDFYLHHQEILERFILYFKDKAQKIIDIA</sequence>
<keyword evidence="2" id="KW-1185">Reference proteome</keyword>
<reference evidence="1 2" key="1">
    <citation type="submission" date="2015-11" db="EMBL/GenBank/DDBJ databases">
        <title>Genomic analysis of 38 Legionella species identifies large and diverse effector repertoires.</title>
        <authorList>
            <person name="Burstein D."/>
            <person name="Amaro F."/>
            <person name="Zusman T."/>
            <person name="Lifshitz Z."/>
            <person name="Cohen O."/>
            <person name="Gilbert J.A."/>
            <person name="Pupko T."/>
            <person name="Shuman H.A."/>
            <person name="Segal G."/>
        </authorList>
    </citation>
    <scope>NUCLEOTIDE SEQUENCE [LARGE SCALE GENOMIC DNA]</scope>
    <source>
        <strain evidence="1 2">ATCC 43878</strain>
    </source>
</reference>
<gene>
    <name evidence="1" type="ORF">Lbru_1864</name>
</gene>
<comment type="caution">
    <text evidence="1">The sequence shown here is derived from an EMBL/GenBank/DDBJ whole genome shotgun (WGS) entry which is preliminary data.</text>
</comment>
<proteinExistence type="predicted"/>